<sequence length="322" mass="35659">MCPNTNGMKRLPDNAPMSRINFPKDITLFERGWLSSNSILITGSEHNTLIDSGYATHAVQTLALIKTALQGRPLDVLINTHLHSDHCGGNATLQAHYPELQTLIPPGHANLVADWDAYALSYTPTGQLCERFCFSTTLQPGTEIELGQQLWQIHAAPGHDTHSVILFEPTSRLLISADALWENGFGVVFPELDGLDAFNEVAQTLDLIESLRPTLIIPGHGGAFTDVNEALARARKRLNGFVQDPEKHIRYAAKVLIKFKLLEIQRIQFEELLAWANATDLVTHLHKFLASDTTLESWIDTVVNELVHAGAARREPAMVLNI</sequence>
<evidence type="ECO:0000313" key="4">
    <source>
        <dbReference type="Proteomes" id="UP000824366"/>
    </source>
</evidence>
<dbReference type="Gene3D" id="3.60.15.10">
    <property type="entry name" value="Ribonuclease Z/Hydroxyacylglutathione hydrolase-like"/>
    <property type="match status" value="1"/>
</dbReference>
<dbReference type="SUPFAM" id="SSF56281">
    <property type="entry name" value="Metallo-hydrolase/oxidoreductase"/>
    <property type="match status" value="1"/>
</dbReference>
<proteinExistence type="inferred from homology"/>
<evidence type="ECO:0000256" key="1">
    <source>
        <dbReference type="ARBA" id="ARBA00005250"/>
    </source>
</evidence>
<dbReference type="InterPro" id="IPR001279">
    <property type="entry name" value="Metallo-B-lactamas"/>
</dbReference>
<feature type="domain" description="Metallo-beta-lactamase" evidence="2">
    <location>
        <begin position="35"/>
        <end position="220"/>
    </location>
</feature>
<organism evidence="3 4">
    <name type="scientific">Rhodoferax lithotrophicus</name>
    <dbReference type="NCBI Taxonomy" id="2798804"/>
    <lineage>
        <taxon>Bacteria</taxon>
        <taxon>Pseudomonadati</taxon>
        <taxon>Pseudomonadota</taxon>
        <taxon>Betaproteobacteria</taxon>
        <taxon>Burkholderiales</taxon>
        <taxon>Comamonadaceae</taxon>
        <taxon>Rhodoferax</taxon>
    </lineage>
</organism>
<dbReference type="GO" id="GO:0016787">
    <property type="term" value="F:hydrolase activity"/>
    <property type="evidence" value="ECO:0007669"/>
    <property type="project" value="UniProtKB-KW"/>
</dbReference>
<dbReference type="InterPro" id="IPR050855">
    <property type="entry name" value="NDM-1-like"/>
</dbReference>
<dbReference type="Proteomes" id="UP000824366">
    <property type="component" value="Chromosome"/>
</dbReference>
<dbReference type="SMART" id="SM00849">
    <property type="entry name" value="Lactamase_B"/>
    <property type="match status" value="1"/>
</dbReference>
<accession>A0ABN6DBH8</accession>
<dbReference type="Pfam" id="PF00753">
    <property type="entry name" value="Lactamase_B"/>
    <property type="match status" value="1"/>
</dbReference>
<dbReference type="CDD" id="cd06262">
    <property type="entry name" value="metallo-hydrolase-like_MBL-fold"/>
    <property type="match status" value="1"/>
</dbReference>
<comment type="similarity">
    <text evidence="1">Belongs to the metallo-beta-lactamase superfamily. Class-B beta-lactamase family.</text>
</comment>
<gene>
    <name evidence="3" type="ORF">MIZ03_3918</name>
</gene>
<dbReference type="InterPro" id="IPR036866">
    <property type="entry name" value="RibonucZ/Hydroxyglut_hydro"/>
</dbReference>
<dbReference type="PANTHER" id="PTHR42951:SF4">
    <property type="entry name" value="ACYL-COENZYME A THIOESTERASE MBLAC2"/>
    <property type="match status" value="1"/>
</dbReference>
<dbReference type="PANTHER" id="PTHR42951">
    <property type="entry name" value="METALLO-BETA-LACTAMASE DOMAIN-CONTAINING"/>
    <property type="match status" value="1"/>
</dbReference>
<reference evidence="3 4" key="1">
    <citation type="journal article" date="2021" name="Microbiol. Spectr.">
        <title>A Single Bacterium Capable of Oxidation and Reduction of Iron at Circumneutral pH.</title>
        <authorList>
            <person name="Kato S."/>
            <person name="Ohkuma M."/>
        </authorList>
    </citation>
    <scope>NUCLEOTIDE SEQUENCE [LARGE SCALE GENOMIC DNA]</scope>
    <source>
        <strain evidence="3 4">MIZ03</strain>
    </source>
</reference>
<dbReference type="EMBL" id="AP024238">
    <property type="protein sequence ID" value="BCO29008.1"/>
    <property type="molecule type" value="Genomic_DNA"/>
</dbReference>
<keyword evidence="3" id="KW-0378">Hydrolase</keyword>
<name>A0ABN6DBH8_9BURK</name>
<keyword evidence="4" id="KW-1185">Reference proteome</keyword>
<protein>
    <submittedName>
        <fullName evidence="3">Hydroxyacylglutathione hydrolase</fullName>
    </submittedName>
</protein>
<evidence type="ECO:0000259" key="2">
    <source>
        <dbReference type="SMART" id="SM00849"/>
    </source>
</evidence>
<evidence type="ECO:0000313" key="3">
    <source>
        <dbReference type="EMBL" id="BCO29008.1"/>
    </source>
</evidence>